<dbReference type="Proteomes" id="UP001642409">
    <property type="component" value="Unassembled WGS sequence"/>
</dbReference>
<dbReference type="InterPro" id="IPR036052">
    <property type="entry name" value="TrpB-like_PALP_sf"/>
</dbReference>
<feature type="domain" description="Tryptophan synthase beta chain-like PALP" evidence="1">
    <location>
        <begin position="83"/>
        <end position="261"/>
    </location>
</feature>
<organism evidence="2">
    <name type="scientific">Hexamita inflata</name>
    <dbReference type="NCBI Taxonomy" id="28002"/>
    <lineage>
        <taxon>Eukaryota</taxon>
        <taxon>Metamonada</taxon>
        <taxon>Diplomonadida</taxon>
        <taxon>Hexamitidae</taxon>
        <taxon>Hexamitinae</taxon>
        <taxon>Hexamita</taxon>
    </lineage>
</organism>
<evidence type="ECO:0000313" key="2">
    <source>
        <dbReference type="EMBL" id="CAI9967569.1"/>
    </source>
</evidence>
<comment type="caution">
    <text evidence="2">The sequence shown here is derived from an EMBL/GenBank/DDBJ whole genome shotgun (WGS) entry which is preliminary data.</text>
</comment>
<evidence type="ECO:0000313" key="4">
    <source>
        <dbReference type="EMBL" id="CAL6109259.1"/>
    </source>
</evidence>
<evidence type="ECO:0000313" key="5">
    <source>
        <dbReference type="Proteomes" id="UP001642409"/>
    </source>
</evidence>
<proteinExistence type="predicted"/>
<dbReference type="Pfam" id="PF00291">
    <property type="entry name" value="PALP"/>
    <property type="match status" value="1"/>
</dbReference>
<accession>A0AA86UTQ9</accession>
<reference evidence="2" key="1">
    <citation type="submission" date="2023-06" db="EMBL/GenBank/DDBJ databases">
        <authorList>
            <person name="Kurt Z."/>
        </authorList>
    </citation>
    <scope>NUCLEOTIDE SEQUENCE</scope>
</reference>
<reference evidence="3 5" key="2">
    <citation type="submission" date="2024-07" db="EMBL/GenBank/DDBJ databases">
        <authorList>
            <person name="Akdeniz Z."/>
        </authorList>
    </citation>
    <scope>NUCLEOTIDE SEQUENCE [LARGE SCALE GENOMIC DNA]</scope>
</reference>
<evidence type="ECO:0000313" key="3">
    <source>
        <dbReference type="EMBL" id="CAL6033206.1"/>
    </source>
</evidence>
<dbReference type="EMBL" id="CAXDID020000665">
    <property type="protein sequence ID" value="CAL6109259.1"/>
    <property type="molecule type" value="Genomic_DNA"/>
</dbReference>
<evidence type="ECO:0000259" key="1">
    <source>
        <dbReference type="Pfam" id="PF00291"/>
    </source>
</evidence>
<sequence length="502" mass="56843">MSHQEVIDRTIKRCHDKQIILPTIAQQIDPTLIPQQIRDELIKIDPQEVNSLNLFRITWHNDPKGGFRAVPNYVVVPPELSGCKSNVLVMLGKYFPTGAHKVGATYVMLSDMLTKGTFDPEKQQGMFPSTGNFCRGGAFNACLLGCQNVAVLPENMSEERFAWLRRHNAEIHATPGCESNVKEVFDKAKQLCAERGDKIVNFNQFELLQNYTWHYNCTGRALEKVFLDFAQGKKRLFGSFFTTGSAGSIAAADYLKFANPNKKSHANVKEVQLHTPVNCCGEAVQCPTIFSNGYGAHQIEGIGDKHIPWIFNTHSQDMVACIDDAVAMRVLRLFNEPFGKALIQKKLGWTAEQVEALNGMGISGVANMIGCIKMAKYYDGDANDVFVTVATDSCAMYMSRLVELEHQFGKYTELQAELDWECLKNVKTDYMRELSYAGRKQVHHLKYFTWVEQQGKTVEDLDAQFYERGYWEKLANYVYELDQRIVEFNTKAGVLKAKYNIQ</sequence>
<dbReference type="EMBL" id="CATOUU010001026">
    <property type="protein sequence ID" value="CAI9967569.1"/>
    <property type="molecule type" value="Genomic_DNA"/>
</dbReference>
<dbReference type="PANTHER" id="PTHR10314">
    <property type="entry name" value="CYSTATHIONINE BETA-SYNTHASE"/>
    <property type="match status" value="1"/>
</dbReference>
<keyword evidence="5" id="KW-1185">Reference proteome</keyword>
<dbReference type="SUPFAM" id="SSF53686">
    <property type="entry name" value="Tryptophan synthase beta subunit-like PLP-dependent enzymes"/>
    <property type="match status" value="1"/>
</dbReference>
<dbReference type="EMBL" id="CAXDID020000125">
    <property type="protein sequence ID" value="CAL6033206.1"/>
    <property type="molecule type" value="Genomic_DNA"/>
</dbReference>
<dbReference type="AlphaFoldDB" id="A0AA86UTQ9"/>
<gene>
    <name evidence="3" type="ORF">HINF_LOCUS34853</name>
    <name evidence="2" type="ORF">HINF_LOCUS55214</name>
    <name evidence="4" type="ORF">HINF_LOCUS75359</name>
</gene>
<dbReference type="InterPro" id="IPR050214">
    <property type="entry name" value="Cys_Synth/Cystath_Beta-Synth"/>
</dbReference>
<name>A0AA86UTQ9_9EUKA</name>
<dbReference type="Gene3D" id="3.40.50.1100">
    <property type="match status" value="2"/>
</dbReference>
<protein>
    <submittedName>
        <fullName evidence="2">Pyridoxal-5'-phosphate-dependent protein</fullName>
    </submittedName>
    <submittedName>
        <fullName evidence="3">Pyridoxal-5'-phosphate-dependent_protein</fullName>
    </submittedName>
</protein>
<dbReference type="InterPro" id="IPR001926">
    <property type="entry name" value="TrpB-like_PALP"/>
</dbReference>